<dbReference type="Pfam" id="PF01926">
    <property type="entry name" value="MMR_HSR1"/>
    <property type="match status" value="1"/>
</dbReference>
<feature type="domain" description="G" evidence="5">
    <location>
        <begin position="36"/>
        <end position="144"/>
    </location>
</feature>
<evidence type="ECO:0000313" key="7">
    <source>
        <dbReference type="Proteomes" id="UP000317519"/>
    </source>
</evidence>
<dbReference type="Gene3D" id="3.40.50.300">
    <property type="entry name" value="P-loop containing nucleotide triphosphate hydrolases"/>
    <property type="match status" value="1"/>
</dbReference>
<dbReference type="EMBL" id="VLKO01000004">
    <property type="protein sequence ID" value="TWI00428.1"/>
    <property type="molecule type" value="Genomic_DNA"/>
</dbReference>
<dbReference type="InterPro" id="IPR005225">
    <property type="entry name" value="Small_GTP-bd"/>
</dbReference>
<dbReference type="PANTHER" id="PTHR42714">
    <property type="entry name" value="TRNA MODIFICATION GTPASE GTPBP3"/>
    <property type="match status" value="1"/>
</dbReference>
<accession>A0ABY3FKX5</accession>
<dbReference type="PANTHER" id="PTHR42714:SF2">
    <property type="entry name" value="TRNA MODIFICATION GTPASE GTPBP3, MITOCHONDRIAL"/>
    <property type="match status" value="1"/>
</dbReference>
<comment type="subcellular location">
    <subcellularLocation>
        <location evidence="1">Membrane</location>
        <topology evidence="1">Multi-pass membrane protein</topology>
    </subcellularLocation>
</comment>
<evidence type="ECO:0000256" key="1">
    <source>
        <dbReference type="ARBA" id="ARBA00004141"/>
    </source>
</evidence>
<sequence length="355" mass="38793">MENNEFDQKSYEDAFKRSYDETHTEFENISNQKLIISLIGSVNAGKSKTINTLTGIDYTEVKARSGWTKEVSLYELNKGVFVADTPGLFDIDADISKKASDFVANSADIILYFLNAGVGITKHEKKAFEEIAALGKQTLVVLNKIDSLEQNEVTEVINQIKEELGIFPIPISSKTGEGIQNLNNEIVKILEANGKDLMFLKISKFKEQSVKKWINAATAAAFGIGALPIPGSDIIALSALQTGLAFKIAYIYDIKPTKEDIMSLVASTVTGSIGKQVVRWGITTLKAVGWIPGAQLLEVATMAIAASIAASLTYAFGWASNAYYKSGMALDLGEVGKIFNEKYEMYKKEKEPAKV</sequence>
<evidence type="ECO:0000313" key="6">
    <source>
        <dbReference type="EMBL" id="TWI00428.1"/>
    </source>
</evidence>
<gene>
    <name evidence="6" type="ORF">IQ05_01075</name>
</gene>
<keyword evidence="4" id="KW-0472">Membrane</keyword>
<keyword evidence="2" id="KW-0812">Transmembrane</keyword>
<evidence type="ECO:0000259" key="5">
    <source>
        <dbReference type="Pfam" id="PF01926"/>
    </source>
</evidence>
<organism evidence="6 7">
    <name type="scientific">Flavobacterium tiangeerense</name>
    <dbReference type="NCBI Taxonomy" id="459471"/>
    <lineage>
        <taxon>Bacteria</taxon>
        <taxon>Pseudomonadati</taxon>
        <taxon>Bacteroidota</taxon>
        <taxon>Flavobacteriia</taxon>
        <taxon>Flavobacteriales</taxon>
        <taxon>Flavobacteriaceae</taxon>
        <taxon>Flavobacterium</taxon>
    </lineage>
</organism>
<protein>
    <submittedName>
        <fullName evidence="6">GTP-binding protein Era</fullName>
    </submittedName>
</protein>
<comment type="caution">
    <text evidence="6">The sequence shown here is derived from an EMBL/GenBank/DDBJ whole genome shotgun (WGS) entry which is preliminary data.</text>
</comment>
<dbReference type="Pfam" id="PF05128">
    <property type="entry name" value="DUF697"/>
    <property type="match status" value="1"/>
</dbReference>
<dbReference type="NCBIfam" id="TIGR00231">
    <property type="entry name" value="small_GTP"/>
    <property type="match status" value="1"/>
</dbReference>
<evidence type="ECO:0000256" key="4">
    <source>
        <dbReference type="ARBA" id="ARBA00023136"/>
    </source>
</evidence>
<name>A0ABY3FKX5_9FLAO</name>
<dbReference type="InterPro" id="IPR021147">
    <property type="entry name" value="DUF697"/>
</dbReference>
<keyword evidence="3" id="KW-1133">Transmembrane helix</keyword>
<dbReference type="RefSeq" id="WP_144890666.1">
    <property type="nucleotide sequence ID" value="NZ_VLKO01000004.1"/>
</dbReference>
<dbReference type="Proteomes" id="UP000317519">
    <property type="component" value="Unassembled WGS sequence"/>
</dbReference>
<evidence type="ECO:0000256" key="3">
    <source>
        <dbReference type="ARBA" id="ARBA00022989"/>
    </source>
</evidence>
<evidence type="ECO:0000256" key="2">
    <source>
        <dbReference type="ARBA" id="ARBA00022692"/>
    </source>
</evidence>
<reference evidence="6 7" key="1">
    <citation type="journal article" date="2015" name="Stand. Genomic Sci.">
        <title>Genomic Encyclopedia of Bacterial and Archaeal Type Strains, Phase III: the genomes of soil and plant-associated and newly described type strains.</title>
        <authorList>
            <person name="Whitman W.B."/>
            <person name="Woyke T."/>
            <person name="Klenk H.P."/>
            <person name="Zhou Y."/>
            <person name="Lilburn T.G."/>
            <person name="Beck B.J."/>
            <person name="De Vos P."/>
            <person name="Vandamme P."/>
            <person name="Eisen J.A."/>
            <person name="Garrity G."/>
            <person name="Hugenholtz P."/>
            <person name="Kyrpides N.C."/>
        </authorList>
    </citation>
    <scope>NUCLEOTIDE SEQUENCE [LARGE SCALE GENOMIC DNA]</scope>
    <source>
        <strain evidence="6 7">CGMCC 1.6847</strain>
    </source>
</reference>
<dbReference type="InterPro" id="IPR027417">
    <property type="entry name" value="P-loop_NTPase"/>
</dbReference>
<dbReference type="SUPFAM" id="SSF52540">
    <property type="entry name" value="P-loop containing nucleoside triphosphate hydrolases"/>
    <property type="match status" value="1"/>
</dbReference>
<dbReference type="InterPro" id="IPR006073">
    <property type="entry name" value="GTP-bd"/>
</dbReference>
<keyword evidence="7" id="KW-1185">Reference proteome</keyword>
<proteinExistence type="predicted"/>